<proteinExistence type="predicted"/>
<evidence type="ECO:0000256" key="1">
    <source>
        <dbReference type="SAM" id="MobiDB-lite"/>
    </source>
</evidence>
<name>A0A6J4MC99_9ACTN</name>
<protein>
    <submittedName>
        <fullName evidence="2">Haloalkane dehalogenase-like protein</fullName>
    </submittedName>
</protein>
<dbReference type="EMBL" id="CADCUB010000158">
    <property type="protein sequence ID" value="CAA9355864.1"/>
    <property type="molecule type" value="Genomic_DNA"/>
</dbReference>
<feature type="compositionally biased region" description="Low complexity" evidence="1">
    <location>
        <begin position="253"/>
        <end position="267"/>
    </location>
</feature>
<evidence type="ECO:0000313" key="2">
    <source>
        <dbReference type="EMBL" id="CAA9355864.1"/>
    </source>
</evidence>
<feature type="compositionally biased region" description="Basic residues" evidence="1">
    <location>
        <begin position="283"/>
        <end position="294"/>
    </location>
</feature>
<feature type="non-terminal residue" evidence="2">
    <location>
        <position position="294"/>
    </location>
</feature>
<organism evidence="2">
    <name type="scientific">uncultured Frankineae bacterium</name>
    <dbReference type="NCBI Taxonomy" id="437475"/>
    <lineage>
        <taxon>Bacteria</taxon>
        <taxon>Bacillati</taxon>
        <taxon>Actinomycetota</taxon>
        <taxon>Actinomycetes</taxon>
        <taxon>Frankiales</taxon>
        <taxon>environmental samples</taxon>
    </lineage>
</organism>
<sequence length="294" mass="31087">ELGAPRVPLRLLLDRRRRSPDGVRRRGLRPARGARARQPDLVVLLARAAARPAAAGAAGDRPGPHRHGAVGEAVGRRLPPHPGPAGRRLRRVRRRARPGRAPVAGRARLGRRHRAGLGRGERRAGRQAAGPQHGGVPDPGGQGPAVAAHRRPAARRRRRRRAPAERLQPGRPRHGHRAALARPGGAYGAGGPVRQPGAPRVGRAVRQGHPALAARPGVRRARPHRVAAAPARGPAHRGLLGHAGPGLRRRDPGAPAHAAAAGRGPPLGRRRPLRPGGRPRADRARRHPTARAGV</sequence>
<dbReference type="AlphaFoldDB" id="A0A6J4MC99"/>
<feature type="compositionally biased region" description="Basic residues" evidence="1">
    <location>
        <begin position="87"/>
        <end position="98"/>
    </location>
</feature>
<feature type="non-terminal residue" evidence="2">
    <location>
        <position position="1"/>
    </location>
</feature>
<feature type="compositionally biased region" description="Low complexity" evidence="1">
    <location>
        <begin position="226"/>
        <end position="238"/>
    </location>
</feature>
<reference evidence="2" key="1">
    <citation type="submission" date="2020-02" db="EMBL/GenBank/DDBJ databases">
        <authorList>
            <person name="Meier V. D."/>
        </authorList>
    </citation>
    <scope>NUCLEOTIDE SEQUENCE</scope>
    <source>
        <strain evidence="2">AVDCRST_MAG07</strain>
    </source>
</reference>
<accession>A0A6J4MC99</accession>
<feature type="compositionally biased region" description="Basic residues" evidence="1">
    <location>
        <begin position="25"/>
        <end position="35"/>
    </location>
</feature>
<gene>
    <name evidence="2" type="ORF">AVDCRST_MAG07-3540</name>
</gene>
<feature type="compositionally biased region" description="Basic residues" evidence="1">
    <location>
        <begin position="148"/>
        <end position="161"/>
    </location>
</feature>
<feature type="compositionally biased region" description="Low complexity" evidence="1">
    <location>
        <begin position="46"/>
        <end position="61"/>
    </location>
</feature>
<feature type="compositionally biased region" description="Low complexity" evidence="1">
    <location>
        <begin position="126"/>
        <end position="135"/>
    </location>
</feature>
<feature type="region of interest" description="Disordered" evidence="1">
    <location>
        <begin position="13"/>
        <end position="294"/>
    </location>
</feature>